<protein>
    <submittedName>
        <fullName evidence="1">Uncharacterized protein</fullName>
    </submittedName>
</protein>
<sequence length="24" mass="2700">MLQNLHSKGHTTFIYHCLLGCAIV</sequence>
<reference evidence="1" key="1">
    <citation type="submission" date="2014-09" db="EMBL/GenBank/DDBJ databases">
        <authorList>
            <person name="Magalhaes I.L.F."/>
            <person name="Oliveira U."/>
            <person name="Santos F.R."/>
            <person name="Vidigal T.H.D.A."/>
            <person name="Brescovit A.D."/>
            <person name="Santos A.J."/>
        </authorList>
    </citation>
    <scope>NUCLEOTIDE SEQUENCE</scope>
    <source>
        <tissue evidence="1">Shoot tissue taken approximately 20 cm above the soil surface</tissue>
    </source>
</reference>
<name>A0A0A9HCL2_ARUDO</name>
<proteinExistence type="predicted"/>
<dbReference type="EMBL" id="GBRH01162961">
    <property type="protein sequence ID" value="JAE34935.1"/>
    <property type="molecule type" value="Transcribed_RNA"/>
</dbReference>
<dbReference type="AlphaFoldDB" id="A0A0A9HCL2"/>
<evidence type="ECO:0000313" key="1">
    <source>
        <dbReference type="EMBL" id="JAE34935.1"/>
    </source>
</evidence>
<accession>A0A0A9HCL2</accession>
<organism evidence="1">
    <name type="scientific">Arundo donax</name>
    <name type="common">Giant reed</name>
    <name type="synonym">Donax arundinaceus</name>
    <dbReference type="NCBI Taxonomy" id="35708"/>
    <lineage>
        <taxon>Eukaryota</taxon>
        <taxon>Viridiplantae</taxon>
        <taxon>Streptophyta</taxon>
        <taxon>Embryophyta</taxon>
        <taxon>Tracheophyta</taxon>
        <taxon>Spermatophyta</taxon>
        <taxon>Magnoliopsida</taxon>
        <taxon>Liliopsida</taxon>
        <taxon>Poales</taxon>
        <taxon>Poaceae</taxon>
        <taxon>PACMAD clade</taxon>
        <taxon>Arundinoideae</taxon>
        <taxon>Arundineae</taxon>
        <taxon>Arundo</taxon>
    </lineage>
</organism>
<reference evidence="1" key="2">
    <citation type="journal article" date="2015" name="Data Brief">
        <title>Shoot transcriptome of the giant reed, Arundo donax.</title>
        <authorList>
            <person name="Barrero R.A."/>
            <person name="Guerrero F.D."/>
            <person name="Moolhuijzen P."/>
            <person name="Goolsby J.A."/>
            <person name="Tidwell J."/>
            <person name="Bellgard S.E."/>
            <person name="Bellgard M.I."/>
        </authorList>
    </citation>
    <scope>NUCLEOTIDE SEQUENCE</scope>
    <source>
        <tissue evidence="1">Shoot tissue taken approximately 20 cm above the soil surface</tissue>
    </source>
</reference>